<accession>A0A382E1P4</accession>
<reference evidence="1" key="1">
    <citation type="submission" date="2018-05" db="EMBL/GenBank/DDBJ databases">
        <authorList>
            <person name="Lanie J.A."/>
            <person name="Ng W.-L."/>
            <person name="Kazmierczak K.M."/>
            <person name="Andrzejewski T.M."/>
            <person name="Davidsen T.M."/>
            <person name="Wayne K.J."/>
            <person name="Tettelin H."/>
            <person name="Glass J.I."/>
            <person name="Rusch D."/>
            <person name="Podicherti R."/>
            <person name="Tsui H.-C.T."/>
            <person name="Winkler M.E."/>
        </authorList>
    </citation>
    <scope>NUCLEOTIDE SEQUENCE</scope>
</reference>
<evidence type="ECO:0000313" key="1">
    <source>
        <dbReference type="EMBL" id="SVB44064.1"/>
    </source>
</evidence>
<organism evidence="1">
    <name type="scientific">marine metagenome</name>
    <dbReference type="NCBI Taxonomy" id="408172"/>
    <lineage>
        <taxon>unclassified sequences</taxon>
        <taxon>metagenomes</taxon>
        <taxon>ecological metagenomes</taxon>
    </lineage>
</organism>
<dbReference type="EMBL" id="UINC01042010">
    <property type="protein sequence ID" value="SVB44064.1"/>
    <property type="molecule type" value="Genomic_DNA"/>
</dbReference>
<name>A0A382E1P4_9ZZZZ</name>
<dbReference type="AlphaFoldDB" id="A0A382E1P4"/>
<proteinExistence type="predicted"/>
<protein>
    <submittedName>
        <fullName evidence="1">Uncharacterized protein</fullName>
    </submittedName>
</protein>
<feature type="non-terminal residue" evidence="1">
    <location>
        <position position="1"/>
    </location>
</feature>
<sequence>VFYRKWQKGDISRSFDGDRQTPLVLGAISRNPGGNYFPSFGNQGFQSLYIKKIDEFDFFRAKPADFLGKKASLF</sequence>
<gene>
    <name evidence="1" type="ORF">METZ01_LOCUS196918</name>
</gene>